<name>G8A1V1_MEDTR</name>
<evidence type="ECO:0000313" key="3">
    <source>
        <dbReference type="Proteomes" id="UP000002051"/>
    </source>
</evidence>
<dbReference type="HOGENOM" id="CLU_2964334_0_0_1"/>
<dbReference type="PaxDb" id="3880-AES85439"/>
<keyword evidence="3" id="KW-1185">Reference proteome</keyword>
<dbReference type="EnsemblPlants" id="KEH31423">
    <property type="protein sequence ID" value="KEH31423"/>
    <property type="gene ID" value="MTR_4g094752"/>
</dbReference>
<gene>
    <name evidence="1" type="ordered locus">MTR_4g094752</name>
</gene>
<dbReference type="EMBL" id="CM001220">
    <property type="protein sequence ID" value="KEH31423.1"/>
    <property type="molecule type" value="Genomic_DNA"/>
</dbReference>
<accession>G8A1V1</accession>
<reference evidence="2" key="3">
    <citation type="submission" date="2015-04" db="UniProtKB">
        <authorList>
            <consortium name="EnsemblPlants"/>
        </authorList>
    </citation>
    <scope>IDENTIFICATION</scope>
    <source>
        <strain evidence="2">cv. Jemalong A17</strain>
    </source>
</reference>
<dbReference type="AlphaFoldDB" id="G8A1V1"/>
<sequence length="59" mass="7036">MTMLSCRTYWKNLKYDVCLSSTKCLKNQPPIIGHVFRVVWFTWFEQIVEGVGGVKRVRW</sequence>
<proteinExistence type="predicted"/>
<evidence type="ECO:0000313" key="1">
    <source>
        <dbReference type="EMBL" id="KEH31423.1"/>
    </source>
</evidence>
<evidence type="ECO:0000313" key="2">
    <source>
        <dbReference type="EnsemblPlants" id="KEH31423"/>
    </source>
</evidence>
<protein>
    <submittedName>
        <fullName evidence="1 2">Uncharacterized protein</fullName>
    </submittedName>
</protein>
<reference evidence="1 3" key="1">
    <citation type="journal article" date="2011" name="Nature">
        <title>The Medicago genome provides insight into the evolution of rhizobial symbioses.</title>
        <authorList>
            <person name="Young N.D."/>
            <person name="Debelle F."/>
            <person name="Oldroyd G.E."/>
            <person name="Geurts R."/>
            <person name="Cannon S.B."/>
            <person name="Udvardi M.K."/>
            <person name="Benedito V.A."/>
            <person name="Mayer K.F."/>
            <person name="Gouzy J."/>
            <person name="Schoof H."/>
            <person name="Van de Peer Y."/>
            <person name="Proost S."/>
            <person name="Cook D.R."/>
            <person name="Meyers B.C."/>
            <person name="Spannagl M."/>
            <person name="Cheung F."/>
            <person name="De Mita S."/>
            <person name="Krishnakumar V."/>
            <person name="Gundlach H."/>
            <person name="Zhou S."/>
            <person name="Mudge J."/>
            <person name="Bharti A.K."/>
            <person name="Murray J.D."/>
            <person name="Naoumkina M.A."/>
            <person name="Rosen B."/>
            <person name="Silverstein K.A."/>
            <person name="Tang H."/>
            <person name="Rombauts S."/>
            <person name="Zhao P.X."/>
            <person name="Zhou P."/>
            <person name="Barbe V."/>
            <person name="Bardou P."/>
            <person name="Bechner M."/>
            <person name="Bellec A."/>
            <person name="Berger A."/>
            <person name="Berges H."/>
            <person name="Bidwell S."/>
            <person name="Bisseling T."/>
            <person name="Choisne N."/>
            <person name="Couloux A."/>
            <person name="Denny R."/>
            <person name="Deshpande S."/>
            <person name="Dai X."/>
            <person name="Doyle J.J."/>
            <person name="Dudez A.M."/>
            <person name="Farmer A.D."/>
            <person name="Fouteau S."/>
            <person name="Franken C."/>
            <person name="Gibelin C."/>
            <person name="Gish J."/>
            <person name="Goldstein S."/>
            <person name="Gonzalez A.J."/>
            <person name="Green P.J."/>
            <person name="Hallab A."/>
            <person name="Hartog M."/>
            <person name="Hua A."/>
            <person name="Humphray S.J."/>
            <person name="Jeong D.H."/>
            <person name="Jing Y."/>
            <person name="Jocker A."/>
            <person name="Kenton S.M."/>
            <person name="Kim D.J."/>
            <person name="Klee K."/>
            <person name="Lai H."/>
            <person name="Lang C."/>
            <person name="Lin S."/>
            <person name="Macmil S.L."/>
            <person name="Magdelenat G."/>
            <person name="Matthews L."/>
            <person name="McCorrison J."/>
            <person name="Monaghan E.L."/>
            <person name="Mun J.H."/>
            <person name="Najar F.Z."/>
            <person name="Nicholson C."/>
            <person name="Noirot C."/>
            <person name="O'Bleness M."/>
            <person name="Paule C.R."/>
            <person name="Poulain J."/>
            <person name="Prion F."/>
            <person name="Qin B."/>
            <person name="Qu C."/>
            <person name="Retzel E.F."/>
            <person name="Riddle C."/>
            <person name="Sallet E."/>
            <person name="Samain S."/>
            <person name="Samson N."/>
            <person name="Sanders I."/>
            <person name="Saurat O."/>
            <person name="Scarpelli C."/>
            <person name="Schiex T."/>
            <person name="Segurens B."/>
            <person name="Severin A.J."/>
            <person name="Sherrier D.J."/>
            <person name="Shi R."/>
            <person name="Sims S."/>
            <person name="Singer S.R."/>
            <person name="Sinharoy S."/>
            <person name="Sterck L."/>
            <person name="Viollet A."/>
            <person name="Wang B.B."/>
            <person name="Wang K."/>
            <person name="Wang M."/>
            <person name="Wang X."/>
            <person name="Warfsmann J."/>
            <person name="Weissenbach J."/>
            <person name="White D.D."/>
            <person name="White J.D."/>
            <person name="Wiley G.B."/>
            <person name="Wincker P."/>
            <person name="Xing Y."/>
            <person name="Yang L."/>
            <person name="Yao Z."/>
            <person name="Ying F."/>
            <person name="Zhai J."/>
            <person name="Zhou L."/>
            <person name="Zuber A."/>
            <person name="Denarie J."/>
            <person name="Dixon R.A."/>
            <person name="May G.D."/>
            <person name="Schwartz D.C."/>
            <person name="Rogers J."/>
            <person name="Quetier F."/>
            <person name="Town C.D."/>
            <person name="Roe B.A."/>
        </authorList>
    </citation>
    <scope>NUCLEOTIDE SEQUENCE [LARGE SCALE GENOMIC DNA]</scope>
    <source>
        <strain evidence="1">A17</strain>
        <strain evidence="2 3">cv. Jemalong A17</strain>
    </source>
</reference>
<organism evidence="2">
    <name type="scientific">Medicago truncatula</name>
    <name type="common">Barrel medic</name>
    <name type="synonym">Medicago tribuloides</name>
    <dbReference type="NCBI Taxonomy" id="3880"/>
    <lineage>
        <taxon>Eukaryota</taxon>
        <taxon>Viridiplantae</taxon>
        <taxon>Streptophyta</taxon>
        <taxon>Embryophyta</taxon>
        <taxon>Tracheophyta</taxon>
        <taxon>Spermatophyta</taxon>
        <taxon>Magnoliopsida</taxon>
        <taxon>eudicotyledons</taxon>
        <taxon>Gunneridae</taxon>
        <taxon>Pentapetalae</taxon>
        <taxon>rosids</taxon>
        <taxon>fabids</taxon>
        <taxon>Fabales</taxon>
        <taxon>Fabaceae</taxon>
        <taxon>Papilionoideae</taxon>
        <taxon>50 kb inversion clade</taxon>
        <taxon>NPAAA clade</taxon>
        <taxon>Hologalegina</taxon>
        <taxon>IRL clade</taxon>
        <taxon>Trifolieae</taxon>
        <taxon>Medicago</taxon>
    </lineage>
</organism>
<dbReference type="Proteomes" id="UP000002051">
    <property type="component" value="Chromosome 4"/>
</dbReference>
<reference evidence="1 3" key="2">
    <citation type="journal article" date="2014" name="BMC Genomics">
        <title>An improved genome release (version Mt4.0) for the model legume Medicago truncatula.</title>
        <authorList>
            <person name="Tang H."/>
            <person name="Krishnakumar V."/>
            <person name="Bidwell S."/>
            <person name="Rosen B."/>
            <person name="Chan A."/>
            <person name="Zhou S."/>
            <person name="Gentzbittel L."/>
            <person name="Childs K.L."/>
            <person name="Yandell M."/>
            <person name="Gundlach H."/>
            <person name="Mayer K.F."/>
            <person name="Schwartz D.C."/>
            <person name="Town C.D."/>
        </authorList>
    </citation>
    <scope>GENOME REANNOTATION</scope>
    <source>
        <strain evidence="1">A17</strain>
        <strain evidence="2 3">cv. Jemalong A17</strain>
    </source>
</reference>